<evidence type="ECO:0000256" key="5">
    <source>
        <dbReference type="ARBA" id="ARBA00022917"/>
    </source>
</evidence>
<dbReference type="KEGG" id="ptrh:RsTaC01_0935"/>
<dbReference type="PANTHER" id="PTHR43381">
    <property type="entry name" value="TRANSLATION INITIATION FACTOR IF-2-RELATED"/>
    <property type="match status" value="1"/>
</dbReference>
<dbReference type="FunFam" id="3.40.50.10050:FF:000001">
    <property type="entry name" value="Translation initiation factor IF-2"/>
    <property type="match status" value="1"/>
</dbReference>
<dbReference type="InterPro" id="IPR036925">
    <property type="entry name" value="TIF_IF2_dom3_sf"/>
</dbReference>
<dbReference type="InterPro" id="IPR027417">
    <property type="entry name" value="P-loop_NTPase"/>
</dbReference>
<dbReference type="Proteomes" id="UP001335720">
    <property type="component" value="Chromosome"/>
</dbReference>
<dbReference type="Gene3D" id="3.40.50.300">
    <property type="entry name" value="P-loop containing nucleotide triphosphate hydrolases"/>
    <property type="match status" value="1"/>
</dbReference>
<feature type="coiled-coil region" evidence="10">
    <location>
        <begin position="352"/>
        <end position="379"/>
    </location>
</feature>
<dbReference type="Pfam" id="PF04760">
    <property type="entry name" value="IF2_N"/>
    <property type="match status" value="2"/>
</dbReference>
<dbReference type="PROSITE" id="PS51722">
    <property type="entry name" value="G_TR_2"/>
    <property type="match status" value="1"/>
</dbReference>
<evidence type="ECO:0000256" key="2">
    <source>
        <dbReference type="ARBA" id="ARBA00020675"/>
    </source>
</evidence>
<feature type="region of interest" description="G-domain" evidence="8">
    <location>
        <begin position="251"/>
        <end position="399"/>
    </location>
</feature>
<dbReference type="GO" id="GO:0003924">
    <property type="term" value="F:GTPase activity"/>
    <property type="evidence" value="ECO:0007669"/>
    <property type="project" value="UniProtKB-UniRule"/>
</dbReference>
<dbReference type="FunFam" id="2.40.30.10:FF:000008">
    <property type="entry name" value="Translation initiation factor IF-2"/>
    <property type="match status" value="1"/>
</dbReference>
<feature type="binding site" evidence="8">
    <location>
        <begin position="303"/>
        <end position="307"/>
    </location>
    <ligand>
        <name>GTP</name>
        <dbReference type="ChEBI" id="CHEBI:37565"/>
    </ligand>
</feature>
<evidence type="ECO:0000256" key="4">
    <source>
        <dbReference type="ARBA" id="ARBA00022741"/>
    </source>
</evidence>
<evidence type="ECO:0000259" key="11">
    <source>
        <dbReference type="PROSITE" id="PS51722"/>
    </source>
</evidence>
<sequence>MMRKYRVHELAKDLKVANKEILNILKEYLNVEKKHMTALTEEELSVVFEYFTQKNQVESFDEYFKKKNDEEIEKIENIQIKDLNIKKPENVVVDIKSVSLNIDKYNEKYDKIALGEVPKNNIVASRYNKLNNTKFNYRDRFRFSKKRETEAERILRVTRERKNRKTVILLPDEITVKELSQRLKVTSTEVIKKLISMGNMSSINDFIDFDTASLISMEFFAKAEKENKINIEEKIINNRKDEEKDLVSRAPVVVIMGHVDHGKTSLLDCIRNSNVTSGEAGGITQHIGAYRVNLNDKEITFLDTPGHEAFTTMRARGAQVTDIAILVIAADDGVMSQTIEAINHARVAGVSIIVAINKIDKENANVEKVKQQLTEYNIVPEEWGGDVPCVPISTKNKIGIDSLLEIVLLVSDLKELKANPNRSARGTVIEAKLDKGRGPVATVLIQNGTLKIGDIVIVGFSLGRIRNMIDDKGKRVDQAGPSTPVEITGLDNVPNGGDILYVVFDEKLARELIDQRKNSKKEKMFSTKSKISLDNLFEQMSKADLKELKIIVKADVQGSVEAVKQSLEKLSDSEVKINIIHGAVGSITDSDVMLANASNAIIVGFNVRPEPDASKNAEKNNVDLRFYRIIYDCIEEISAAMKGLLAPKFREVQIGRAECRLVYKISSVGTIAGSYVLMGKVTKNSNIRVVRDGVVIFEDKVLSLKRFKDDVKEVTQGYECGIGLEKFNDIKEKDILESFVIEEYRDN</sequence>
<dbReference type="AlphaFoldDB" id="A0AA48KWG7"/>
<dbReference type="CDD" id="cd01887">
    <property type="entry name" value="IF2_eIF5B"/>
    <property type="match status" value="1"/>
</dbReference>
<comment type="similarity">
    <text evidence="1 8 9">Belongs to the TRAFAC class translation factor GTPase superfamily. Classic translation factor GTPase family. IF-2 subfamily.</text>
</comment>
<protein>
    <recommendedName>
        <fullName evidence="2 8">Translation initiation factor IF-2</fullName>
    </recommendedName>
</protein>
<dbReference type="NCBIfam" id="TIGR00487">
    <property type="entry name" value="IF-2"/>
    <property type="match status" value="1"/>
</dbReference>
<keyword evidence="3 8" id="KW-0396">Initiation factor</keyword>
<dbReference type="GO" id="GO:0005829">
    <property type="term" value="C:cytosol"/>
    <property type="evidence" value="ECO:0007669"/>
    <property type="project" value="TreeGrafter"/>
</dbReference>
<dbReference type="Pfam" id="PF11987">
    <property type="entry name" value="IF-2"/>
    <property type="match status" value="1"/>
</dbReference>
<evidence type="ECO:0000313" key="12">
    <source>
        <dbReference type="EMBL" id="BED92996.1"/>
    </source>
</evidence>
<dbReference type="InterPro" id="IPR044145">
    <property type="entry name" value="IF2_II"/>
</dbReference>
<dbReference type="SUPFAM" id="SSF50447">
    <property type="entry name" value="Translation proteins"/>
    <property type="match status" value="2"/>
</dbReference>
<dbReference type="PANTHER" id="PTHR43381:SF5">
    <property type="entry name" value="TR-TYPE G DOMAIN-CONTAINING PROTEIN"/>
    <property type="match status" value="1"/>
</dbReference>
<dbReference type="CDD" id="cd03702">
    <property type="entry name" value="IF2_mtIF2_II"/>
    <property type="match status" value="1"/>
</dbReference>
<evidence type="ECO:0000256" key="3">
    <source>
        <dbReference type="ARBA" id="ARBA00022540"/>
    </source>
</evidence>
<proteinExistence type="inferred from homology"/>
<comment type="function">
    <text evidence="7 8 9">One of the essential components for the initiation of protein synthesis. Protects formylmethionyl-tRNA from spontaneous hydrolysis and promotes its binding to the 30S ribosomal subunits. Also involved in the hydrolysis of GTP during the formation of the 70S ribosomal complex.</text>
</comment>
<organism evidence="12">
    <name type="scientific">Candidatus Paraimprobicoccus trichonymphae</name>
    <dbReference type="NCBI Taxonomy" id="3033793"/>
    <lineage>
        <taxon>Bacteria</taxon>
        <taxon>Bacillati</taxon>
        <taxon>Bacillota</taxon>
        <taxon>Clostridia</taxon>
        <taxon>Candidatus Paraimprobicoccus</taxon>
    </lineage>
</organism>
<dbReference type="InterPro" id="IPR009000">
    <property type="entry name" value="Transl_B-barrel_sf"/>
</dbReference>
<dbReference type="InterPro" id="IPR005225">
    <property type="entry name" value="Small_GTP-bd"/>
</dbReference>
<evidence type="ECO:0000256" key="9">
    <source>
        <dbReference type="RuleBase" id="RU000644"/>
    </source>
</evidence>
<dbReference type="CDD" id="cd03692">
    <property type="entry name" value="mtIF2_IVc"/>
    <property type="match status" value="1"/>
</dbReference>
<keyword evidence="4 8" id="KW-0547">Nucleotide-binding</keyword>
<evidence type="ECO:0000256" key="10">
    <source>
        <dbReference type="SAM" id="Coils"/>
    </source>
</evidence>
<dbReference type="Pfam" id="PF22042">
    <property type="entry name" value="EF-G_D2"/>
    <property type="match status" value="1"/>
</dbReference>
<feature type="binding site" evidence="8">
    <location>
        <begin position="257"/>
        <end position="264"/>
    </location>
    <ligand>
        <name>GTP</name>
        <dbReference type="ChEBI" id="CHEBI:37565"/>
    </ligand>
</feature>
<evidence type="ECO:0000256" key="6">
    <source>
        <dbReference type="ARBA" id="ARBA00023134"/>
    </source>
</evidence>
<dbReference type="Gene3D" id="2.40.30.10">
    <property type="entry name" value="Translation factors"/>
    <property type="match status" value="2"/>
</dbReference>
<dbReference type="GO" id="GO:0005525">
    <property type="term" value="F:GTP binding"/>
    <property type="evidence" value="ECO:0007669"/>
    <property type="project" value="UniProtKB-KW"/>
</dbReference>
<evidence type="ECO:0000256" key="8">
    <source>
        <dbReference type="HAMAP-Rule" id="MF_00100"/>
    </source>
</evidence>
<comment type="subcellular location">
    <subcellularLocation>
        <location evidence="8">Cytoplasm</location>
    </subcellularLocation>
</comment>
<gene>
    <name evidence="8" type="primary">infB</name>
    <name evidence="12" type="ORF">RsTaC01_0935</name>
</gene>
<dbReference type="HAMAP" id="MF_00100_B">
    <property type="entry name" value="IF_2_B"/>
    <property type="match status" value="1"/>
</dbReference>
<dbReference type="SUPFAM" id="SSF52156">
    <property type="entry name" value="Initiation factor IF2/eIF5b, domain 3"/>
    <property type="match status" value="1"/>
</dbReference>
<feature type="domain" description="Tr-type G" evidence="11">
    <location>
        <begin position="248"/>
        <end position="417"/>
    </location>
</feature>
<dbReference type="FunFam" id="2.40.30.10:FF:000007">
    <property type="entry name" value="Translation initiation factor IF-2"/>
    <property type="match status" value="1"/>
</dbReference>
<dbReference type="InterPro" id="IPR000178">
    <property type="entry name" value="TF_IF2_bacterial-like"/>
</dbReference>
<dbReference type="SUPFAM" id="SSF52540">
    <property type="entry name" value="P-loop containing nucleoside triphosphate hydrolases"/>
    <property type="match status" value="1"/>
</dbReference>
<keyword evidence="8" id="KW-0963">Cytoplasm</keyword>
<dbReference type="GO" id="GO:0003743">
    <property type="term" value="F:translation initiation factor activity"/>
    <property type="evidence" value="ECO:0007669"/>
    <property type="project" value="UniProtKB-UniRule"/>
</dbReference>
<dbReference type="Pfam" id="PF00009">
    <property type="entry name" value="GTP_EFTU"/>
    <property type="match status" value="1"/>
</dbReference>
<dbReference type="NCBIfam" id="TIGR00231">
    <property type="entry name" value="small_GTP"/>
    <property type="match status" value="1"/>
</dbReference>
<dbReference type="InterPro" id="IPR023115">
    <property type="entry name" value="TIF_IF2_dom3"/>
</dbReference>
<reference evidence="12" key="1">
    <citation type="journal article" date="2023" name="ISME J.">
        <title>Emergence of putative energy parasites within Clostridia revealed by genome analysis of a novel endosymbiotic clade.</title>
        <authorList>
            <person name="Takahashi K."/>
            <person name="Kuwahara H."/>
            <person name="Horikawa Y."/>
            <person name="Izawa K."/>
            <person name="Kato D."/>
            <person name="Inagaki T."/>
            <person name="Yuki M."/>
            <person name="Ohkuma M."/>
            <person name="Hongoh Y."/>
        </authorList>
    </citation>
    <scope>NUCLEOTIDE SEQUENCE</scope>
    <source>
        <strain evidence="12">RsTa-C01</strain>
    </source>
</reference>
<accession>A0AA48KWG7</accession>
<dbReference type="InterPro" id="IPR000795">
    <property type="entry name" value="T_Tr_GTP-bd_dom"/>
</dbReference>
<dbReference type="FunFam" id="3.40.50.300:FF:000019">
    <property type="entry name" value="Translation initiation factor IF-2"/>
    <property type="match status" value="1"/>
</dbReference>
<keyword evidence="6 8" id="KW-0342">GTP-binding</keyword>
<evidence type="ECO:0000256" key="1">
    <source>
        <dbReference type="ARBA" id="ARBA00007733"/>
    </source>
</evidence>
<dbReference type="Gene3D" id="3.40.50.10050">
    <property type="entry name" value="Translation initiation factor IF- 2, domain 3"/>
    <property type="match status" value="1"/>
</dbReference>
<dbReference type="Gene3D" id="1.10.10.2480">
    <property type="match status" value="1"/>
</dbReference>
<dbReference type="EMBL" id="AP027925">
    <property type="protein sequence ID" value="BED92996.1"/>
    <property type="molecule type" value="Genomic_DNA"/>
</dbReference>
<keyword evidence="10" id="KW-0175">Coiled coil</keyword>
<dbReference type="InterPro" id="IPR015760">
    <property type="entry name" value="TIF_IF2"/>
</dbReference>
<keyword evidence="5 8" id="KW-0648">Protein biosynthesis</keyword>
<feature type="binding site" evidence="8">
    <location>
        <begin position="357"/>
        <end position="360"/>
    </location>
    <ligand>
        <name>GTP</name>
        <dbReference type="ChEBI" id="CHEBI:37565"/>
    </ligand>
</feature>
<evidence type="ECO:0000256" key="7">
    <source>
        <dbReference type="ARBA" id="ARBA00025162"/>
    </source>
</evidence>
<name>A0AA48KWG7_9FIRM</name>
<dbReference type="InterPro" id="IPR053905">
    <property type="entry name" value="EF-G-like_DII"/>
</dbReference>
<dbReference type="InterPro" id="IPR006847">
    <property type="entry name" value="IF2_N"/>
</dbReference>